<sequence length="238" mass="25361">MKRVFVGPSLPDAAAVARADIEIRPPAIQGDILAAVKSGACAIGLIDGNFESVAPVWHKEILFALSMGVQVLGAASMGALRAAECAAFGMVGVGEIYEGYVSGRLFDDADVALLHGPPELDWIPLTIPIVNVTATLDWLSARDRLSAHEVAALAEAAGRIFYKDRTWAGIVEQADLTPSTERVHLLQMLRSSTVNAKASDARLLLDRLAAAPSERSTVQLTWEFHATSMWSALGTNSL</sequence>
<feature type="domain" description="TfuA-like core" evidence="1">
    <location>
        <begin position="47"/>
        <end position="166"/>
    </location>
</feature>
<dbReference type="EMBL" id="PCDP01000019">
    <property type="protein sequence ID" value="PZM15546.1"/>
    <property type="molecule type" value="Genomic_DNA"/>
</dbReference>
<gene>
    <name evidence="2" type="ORF">CPY51_06900</name>
</gene>
<comment type="caution">
    <text evidence="2">The sequence shown here is derived from an EMBL/GenBank/DDBJ whole genome shotgun (WGS) entry which is preliminary data.</text>
</comment>
<accession>A0A2W4EPW0</accession>
<dbReference type="OrthoDB" id="118811at2"/>
<protein>
    <submittedName>
        <fullName evidence="2">Antibiotic resistance protein</fullName>
    </submittedName>
</protein>
<evidence type="ECO:0000313" key="2">
    <source>
        <dbReference type="EMBL" id="PZM15546.1"/>
    </source>
</evidence>
<keyword evidence="3" id="KW-1185">Reference proteome</keyword>
<evidence type="ECO:0000313" key="3">
    <source>
        <dbReference type="Proteomes" id="UP000248925"/>
    </source>
</evidence>
<proteinExistence type="predicted"/>
<evidence type="ECO:0000259" key="1">
    <source>
        <dbReference type="Pfam" id="PF07812"/>
    </source>
</evidence>
<reference evidence="2 3" key="1">
    <citation type="journal article" date="2018" name="Sci. Rep.">
        <title>Rhizobium tumorigenes sp. nov., a novel plant tumorigenic bacterium isolated from cane gall tumors on thornless blackberry.</title>
        <authorList>
            <person name="Kuzmanovi N."/>
            <person name="Smalla K."/>
            <person name="Gronow S."/>
            <person name="PuBawska J."/>
        </authorList>
    </citation>
    <scope>NUCLEOTIDE SEQUENCE [LARGE SCALE GENOMIC DNA]</scope>
    <source>
        <strain evidence="2 3">CCBAU 85046</strain>
    </source>
</reference>
<dbReference type="Proteomes" id="UP000248925">
    <property type="component" value="Unassembled WGS sequence"/>
</dbReference>
<dbReference type="RefSeq" id="WP_111159546.1">
    <property type="nucleotide sequence ID" value="NZ_PCDP01000019.1"/>
</dbReference>
<name>A0A2W4EPW0_9HYPH</name>
<dbReference type="AlphaFoldDB" id="A0A2W4EPW0"/>
<dbReference type="Pfam" id="PF07812">
    <property type="entry name" value="TfuA"/>
    <property type="match status" value="1"/>
</dbReference>
<organism evidence="2 3">
    <name type="scientific">Rhizobium tubonense</name>
    <dbReference type="NCBI Taxonomy" id="484088"/>
    <lineage>
        <taxon>Bacteria</taxon>
        <taxon>Pseudomonadati</taxon>
        <taxon>Pseudomonadota</taxon>
        <taxon>Alphaproteobacteria</taxon>
        <taxon>Hyphomicrobiales</taxon>
        <taxon>Rhizobiaceae</taxon>
        <taxon>Rhizobium/Agrobacterium group</taxon>
        <taxon>Rhizobium</taxon>
    </lineage>
</organism>
<dbReference type="InterPro" id="IPR012924">
    <property type="entry name" value="TfuA_core"/>
</dbReference>